<evidence type="ECO:0000259" key="9">
    <source>
        <dbReference type="Pfam" id="PF00586"/>
    </source>
</evidence>
<dbReference type="FunFam" id="3.30.1330.10:FF:000003">
    <property type="entry name" value="Selenide, water dikinase"/>
    <property type="match status" value="1"/>
</dbReference>
<keyword evidence="8" id="KW-0711">Selenium</keyword>
<evidence type="ECO:0000256" key="6">
    <source>
        <dbReference type="ARBA" id="ARBA00022840"/>
    </source>
</evidence>
<evidence type="ECO:0000259" key="10">
    <source>
        <dbReference type="Pfam" id="PF02769"/>
    </source>
</evidence>
<dbReference type="Gene3D" id="3.90.650.10">
    <property type="entry name" value="PurM-like C-terminal domain"/>
    <property type="match status" value="1"/>
</dbReference>
<dbReference type="SUPFAM" id="SSF55326">
    <property type="entry name" value="PurM N-terminal domain-like"/>
    <property type="match status" value="1"/>
</dbReference>
<dbReference type="NCBIfam" id="TIGR00476">
    <property type="entry name" value="selD"/>
    <property type="match status" value="1"/>
</dbReference>
<evidence type="ECO:0000256" key="8">
    <source>
        <dbReference type="ARBA" id="ARBA00023266"/>
    </source>
</evidence>
<keyword evidence="12" id="KW-1185">Reference proteome</keyword>
<dbReference type="GO" id="GO:0004756">
    <property type="term" value="F:selenide, water dikinase activity"/>
    <property type="evidence" value="ECO:0007669"/>
    <property type="project" value="InterPro"/>
</dbReference>
<evidence type="ECO:0008006" key="13">
    <source>
        <dbReference type="Google" id="ProtNLM"/>
    </source>
</evidence>
<dbReference type="InterPro" id="IPR036676">
    <property type="entry name" value="PurM-like_C_sf"/>
</dbReference>
<reference evidence="11" key="1">
    <citation type="journal article" date="2020" name="bioRxiv">
        <title>Comparative genomics of Chlamydomonas.</title>
        <authorList>
            <person name="Craig R.J."/>
            <person name="Hasan A.R."/>
            <person name="Ness R.W."/>
            <person name="Keightley P.D."/>
        </authorList>
    </citation>
    <scope>NUCLEOTIDE SEQUENCE</scope>
    <source>
        <strain evidence="11">CCAP 11/173</strain>
    </source>
</reference>
<gene>
    <name evidence="11" type="ORF">HYH02_010435</name>
</gene>
<dbReference type="Gene3D" id="3.30.1330.10">
    <property type="entry name" value="PurM-like, N-terminal domain"/>
    <property type="match status" value="1"/>
</dbReference>
<keyword evidence="5" id="KW-0418">Kinase</keyword>
<evidence type="ECO:0000256" key="3">
    <source>
        <dbReference type="ARBA" id="ARBA00022723"/>
    </source>
</evidence>
<organism evidence="11 12">
    <name type="scientific">Chlamydomonas schloesseri</name>
    <dbReference type="NCBI Taxonomy" id="2026947"/>
    <lineage>
        <taxon>Eukaryota</taxon>
        <taxon>Viridiplantae</taxon>
        <taxon>Chlorophyta</taxon>
        <taxon>core chlorophytes</taxon>
        <taxon>Chlorophyceae</taxon>
        <taxon>CS clade</taxon>
        <taxon>Chlamydomonadales</taxon>
        <taxon>Chlamydomonadaceae</taxon>
        <taxon>Chlamydomonas</taxon>
    </lineage>
</organism>
<dbReference type="GO" id="GO:0016260">
    <property type="term" value="P:selenocysteine biosynthetic process"/>
    <property type="evidence" value="ECO:0007669"/>
    <property type="project" value="InterPro"/>
</dbReference>
<dbReference type="FunFam" id="3.90.650.10:FF:000004">
    <property type="entry name" value="Selenide, water dikinase"/>
    <property type="match status" value="1"/>
</dbReference>
<keyword evidence="2" id="KW-0808">Transferase</keyword>
<dbReference type="Proteomes" id="UP000613740">
    <property type="component" value="Unassembled WGS sequence"/>
</dbReference>
<dbReference type="HAMAP" id="MF_00625">
    <property type="entry name" value="SelD"/>
    <property type="match status" value="1"/>
</dbReference>
<evidence type="ECO:0000256" key="5">
    <source>
        <dbReference type="ARBA" id="ARBA00022777"/>
    </source>
</evidence>
<keyword evidence="3" id="KW-0479">Metal-binding</keyword>
<feature type="domain" description="PurM-like C-terminal" evidence="10">
    <location>
        <begin position="271"/>
        <end position="443"/>
    </location>
</feature>
<dbReference type="NCBIfam" id="NF002098">
    <property type="entry name" value="PRK00943.1"/>
    <property type="match status" value="1"/>
</dbReference>
<dbReference type="Pfam" id="PF02769">
    <property type="entry name" value="AIRS_C"/>
    <property type="match status" value="1"/>
</dbReference>
<evidence type="ECO:0000256" key="4">
    <source>
        <dbReference type="ARBA" id="ARBA00022741"/>
    </source>
</evidence>
<name>A0A835TJ82_9CHLO</name>
<evidence type="ECO:0000256" key="7">
    <source>
        <dbReference type="ARBA" id="ARBA00022842"/>
    </source>
</evidence>
<evidence type="ECO:0000256" key="2">
    <source>
        <dbReference type="ARBA" id="ARBA00022679"/>
    </source>
</evidence>
<sequence>MQSLLGIAARTGRLASLCAGTATQQALAASTSVSHPAVWRWAASAATGEQQQQQRWQQQWPAAASWRPAESTAARSLSSSSAAAAAAAAAGGAGTAAGEGQGQGQAPVKLTQLSHGGGCGCKIAPAKLQEILKGVQLDFGSPELLVGASTSDDAAVYRLSPDIALILTTDFFMPIVDDPRDFGRVAAANAISDVYAMGGRPLLALSVLGMPINKLPAAVISEIVAGGADVCRQAGIPLAGGHSIDSPEPIFGLVVAGAAHPAAIRANSTGRAGDVLILTKPLGVGAMTTAIKKGLLDEAGYKQVIGTMTQLNTVGTALGQDPRVHAITDVTGFGLLGHLLEVCRGSGLTAVVDAGAVPVMAPAVPLAQRGVFPGAVSRNWDSYGAAVRVEPGVEPWRRDLLVDPQTSGGLLLAVEPGRAAEAVLAAVRAAGFGQAAVVGRLEAPAAAAAVGGGAAAAAGTVVLRP</sequence>
<dbReference type="InterPro" id="IPR016188">
    <property type="entry name" value="PurM-like_N"/>
</dbReference>
<keyword evidence="6" id="KW-0067">ATP-binding</keyword>
<dbReference type="AlphaFoldDB" id="A0A835TJ82"/>
<dbReference type="EMBL" id="JAEHOD010000039">
    <property type="protein sequence ID" value="KAG2439800.1"/>
    <property type="molecule type" value="Genomic_DNA"/>
</dbReference>
<dbReference type="InterPro" id="IPR036921">
    <property type="entry name" value="PurM-like_N_sf"/>
</dbReference>
<comment type="caution">
    <text evidence="11">The sequence shown here is derived from an EMBL/GenBank/DDBJ whole genome shotgun (WGS) entry which is preliminary data.</text>
</comment>
<dbReference type="GO" id="GO:0005524">
    <property type="term" value="F:ATP binding"/>
    <property type="evidence" value="ECO:0007669"/>
    <property type="project" value="UniProtKB-KW"/>
</dbReference>
<keyword evidence="4" id="KW-0547">Nucleotide-binding</keyword>
<evidence type="ECO:0000256" key="1">
    <source>
        <dbReference type="ARBA" id="ARBA00008026"/>
    </source>
</evidence>
<dbReference type="OrthoDB" id="409395at2759"/>
<dbReference type="SUPFAM" id="SSF56042">
    <property type="entry name" value="PurM C-terminal domain-like"/>
    <property type="match status" value="1"/>
</dbReference>
<evidence type="ECO:0000313" key="12">
    <source>
        <dbReference type="Proteomes" id="UP000613740"/>
    </source>
</evidence>
<proteinExistence type="inferred from homology"/>
<keyword evidence="7" id="KW-0460">Magnesium</keyword>
<dbReference type="Pfam" id="PF00586">
    <property type="entry name" value="AIRS"/>
    <property type="match status" value="1"/>
</dbReference>
<dbReference type="CDD" id="cd02195">
    <property type="entry name" value="SelD"/>
    <property type="match status" value="1"/>
</dbReference>
<dbReference type="GO" id="GO:0046872">
    <property type="term" value="F:metal ion binding"/>
    <property type="evidence" value="ECO:0007669"/>
    <property type="project" value="UniProtKB-KW"/>
</dbReference>
<dbReference type="GO" id="GO:0005737">
    <property type="term" value="C:cytoplasm"/>
    <property type="evidence" value="ECO:0007669"/>
    <property type="project" value="TreeGrafter"/>
</dbReference>
<feature type="domain" description="PurM-like N-terminal" evidence="9">
    <location>
        <begin position="152"/>
        <end position="258"/>
    </location>
</feature>
<comment type="similarity">
    <text evidence="1">Belongs to the selenophosphate synthase 1 family. Class I subfamily.</text>
</comment>
<dbReference type="InterPro" id="IPR023061">
    <property type="entry name" value="SelD_I"/>
</dbReference>
<dbReference type="PANTHER" id="PTHR10256:SF0">
    <property type="entry name" value="INACTIVE SELENIDE, WATER DIKINASE-LIKE PROTEIN-RELATED"/>
    <property type="match status" value="1"/>
</dbReference>
<dbReference type="InterPro" id="IPR004536">
    <property type="entry name" value="SPS/SelD"/>
</dbReference>
<accession>A0A835TJ82</accession>
<evidence type="ECO:0000313" key="11">
    <source>
        <dbReference type="EMBL" id="KAG2439800.1"/>
    </source>
</evidence>
<protein>
    <recommendedName>
        <fullName evidence="13">Selenide, water dikinase</fullName>
    </recommendedName>
</protein>
<dbReference type="PANTHER" id="PTHR10256">
    <property type="entry name" value="SELENIDE, WATER DIKINASE"/>
    <property type="match status" value="1"/>
</dbReference>
<dbReference type="InterPro" id="IPR010918">
    <property type="entry name" value="PurM-like_C_dom"/>
</dbReference>